<dbReference type="GO" id="GO:0007165">
    <property type="term" value="P:signal transduction"/>
    <property type="evidence" value="ECO:0007669"/>
    <property type="project" value="InterPro"/>
</dbReference>
<dbReference type="PANTHER" id="PTHR45876">
    <property type="entry name" value="FI04035P"/>
    <property type="match status" value="1"/>
</dbReference>
<evidence type="ECO:0000259" key="1">
    <source>
        <dbReference type="PROSITE" id="PS50238"/>
    </source>
</evidence>
<dbReference type="PANTHER" id="PTHR45876:SF8">
    <property type="entry name" value="FI04035P"/>
    <property type="match status" value="1"/>
</dbReference>
<dbReference type="InterPro" id="IPR008936">
    <property type="entry name" value="Rho_GTPase_activation_prot"/>
</dbReference>
<dbReference type="GO" id="GO:0005096">
    <property type="term" value="F:GTPase activator activity"/>
    <property type="evidence" value="ECO:0007669"/>
    <property type="project" value="TreeGrafter"/>
</dbReference>
<keyword evidence="3" id="KW-1185">Reference proteome</keyword>
<reference evidence="2" key="1">
    <citation type="submission" date="2019-05" db="EMBL/GenBank/DDBJ databases">
        <title>Annotation for the trematode Fasciolopsis buski.</title>
        <authorList>
            <person name="Choi Y.-J."/>
        </authorList>
    </citation>
    <scope>NUCLEOTIDE SEQUENCE</scope>
    <source>
        <strain evidence="2">HT</strain>
        <tissue evidence="2">Whole worm</tissue>
    </source>
</reference>
<proteinExistence type="predicted"/>
<dbReference type="Pfam" id="PF00620">
    <property type="entry name" value="RhoGAP"/>
    <property type="match status" value="1"/>
</dbReference>
<dbReference type="InterPro" id="IPR000198">
    <property type="entry name" value="RhoGAP_dom"/>
</dbReference>
<protein>
    <submittedName>
        <fullName evidence="2">Rho GTPase activating protein 39</fullName>
    </submittedName>
</protein>
<evidence type="ECO:0000313" key="2">
    <source>
        <dbReference type="EMBL" id="KAA0186457.1"/>
    </source>
</evidence>
<gene>
    <name evidence="2" type="ORF">FBUS_08774</name>
</gene>
<dbReference type="SUPFAM" id="SSF48350">
    <property type="entry name" value="GTPase activation domain, GAP"/>
    <property type="match status" value="1"/>
</dbReference>
<dbReference type="AlphaFoldDB" id="A0A8E0VHQ5"/>
<dbReference type="OrthoDB" id="437889at2759"/>
<dbReference type="GO" id="GO:0005737">
    <property type="term" value="C:cytoplasm"/>
    <property type="evidence" value="ECO:0007669"/>
    <property type="project" value="TreeGrafter"/>
</dbReference>
<feature type="domain" description="Rho-GAP" evidence="1">
    <location>
        <begin position="73"/>
        <end position="296"/>
    </location>
</feature>
<dbReference type="EMBL" id="LUCM01009732">
    <property type="protein sequence ID" value="KAA0186457.1"/>
    <property type="molecule type" value="Genomic_DNA"/>
</dbReference>
<dbReference type="SMART" id="SM00324">
    <property type="entry name" value="RhoGAP"/>
    <property type="match status" value="1"/>
</dbReference>
<dbReference type="Proteomes" id="UP000728185">
    <property type="component" value="Unassembled WGS sequence"/>
</dbReference>
<sequence length="348" mass="38766">MFRLSPDLDLVTEIRYQFEKLFEIFRVVHVCVLEPGRVPVDDQEHPPECFRILRPPPTGWSLSLREFAVEAGSSLAEEQRDEAQQQQSAPALANSVQLAGGFTWPLIPTWISSPPSEYVLLTPTDQWPRSLSSMAARLSNGSANGDAQADPHLAAGLLKLWLREMADPLVPVDLQPECLKAACEAEAYESQNLNNLDCNLLAESVSSANPIYQCCSLVRKIPPLERRSLLYLILLLQHLAKRENASRSLMDPRNLATVIAPNLMRSSSTNPRDMLENIRPQTLFVRLLITYLDVDAELQHLSNTDRVENELSIPTEGDIVWSRGNPGSSSWSAPVRVRLGPDNGFLPA</sequence>
<accession>A0A8E0VHQ5</accession>
<evidence type="ECO:0000313" key="3">
    <source>
        <dbReference type="Proteomes" id="UP000728185"/>
    </source>
</evidence>
<name>A0A8E0VHQ5_9TREM</name>
<dbReference type="PROSITE" id="PS50238">
    <property type="entry name" value="RHOGAP"/>
    <property type="match status" value="1"/>
</dbReference>
<comment type="caution">
    <text evidence="2">The sequence shown here is derived from an EMBL/GenBank/DDBJ whole genome shotgun (WGS) entry which is preliminary data.</text>
</comment>
<dbReference type="Gene3D" id="1.10.555.10">
    <property type="entry name" value="Rho GTPase activation protein"/>
    <property type="match status" value="1"/>
</dbReference>
<organism evidence="2 3">
    <name type="scientific">Fasciolopsis buskii</name>
    <dbReference type="NCBI Taxonomy" id="27845"/>
    <lineage>
        <taxon>Eukaryota</taxon>
        <taxon>Metazoa</taxon>
        <taxon>Spiralia</taxon>
        <taxon>Lophotrochozoa</taxon>
        <taxon>Platyhelminthes</taxon>
        <taxon>Trematoda</taxon>
        <taxon>Digenea</taxon>
        <taxon>Plagiorchiida</taxon>
        <taxon>Echinostomata</taxon>
        <taxon>Echinostomatoidea</taxon>
        <taxon>Fasciolidae</taxon>
        <taxon>Fasciolopsis</taxon>
    </lineage>
</organism>